<protein>
    <submittedName>
        <fullName evidence="2">Uncharacterized protein</fullName>
    </submittedName>
</protein>
<keyword evidence="1" id="KW-0812">Transmembrane</keyword>
<dbReference type="Proteomes" id="UP000256541">
    <property type="component" value="Unassembled WGS sequence"/>
</dbReference>
<comment type="caution">
    <text evidence="2">The sequence shown here is derived from an EMBL/GenBank/DDBJ whole genome shotgun (WGS) entry which is preliminary data.</text>
</comment>
<dbReference type="Pfam" id="PF05661">
    <property type="entry name" value="DUF808"/>
    <property type="match status" value="1"/>
</dbReference>
<reference evidence="2 3" key="1">
    <citation type="submission" date="2017-04" db="EMBL/GenBank/DDBJ databases">
        <title>Comparative genome analysis of Subtercola boreus.</title>
        <authorList>
            <person name="Cho Y.-J."/>
            <person name="Cho A."/>
            <person name="Kim O.-S."/>
            <person name="Lee J.-I."/>
        </authorList>
    </citation>
    <scope>NUCLEOTIDE SEQUENCE [LARGE SCALE GENOMIC DNA]</scope>
    <source>
        <strain evidence="2 3">P27479</strain>
    </source>
</reference>
<proteinExistence type="predicted"/>
<dbReference type="OrthoDB" id="9814178at2"/>
<dbReference type="AlphaFoldDB" id="A0A3E0VQT7"/>
<accession>A0A3E0VQT7</accession>
<sequence>MPAVFQVISVIGTVAMLWVGGHLVIANLAETFWHAPYDLVHVVTHAIEAAGPVDAWFADTALSAVFGLVLGAIIVVIVTGAPYGRITHEGRQPWTFWRPSASCFPSP</sequence>
<dbReference type="InterPro" id="IPR008526">
    <property type="entry name" value="YedI"/>
</dbReference>
<feature type="transmembrane region" description="Helical" evidence="1">
    <location>
        <begin position="61"/>
        <end position="83"/>
    </location>
</feature>
<dbReference type="GO" id="GO:0005886">
    <property type="term" value="C:plasma membrane"/>
    <property type="evidence" value="ECO:0007669"/>
    <property type="project" value="TreeGrafter"/>
</dbReference>
<organism evidence="2 3">
    <name type="scientific">Subtercola boreus</name>
    <dbReference type="NCBI Taxonomy" id="120213"/>
    <lineage>
        <taxon>Bacteria</taxon>
        <taxon>Bacillati</taxon>
        <taxon>Actinomycetota</taxon>
        <taxon>Actinomycetes</taxon>
        <taxon>Micrococcales</taxon>
        <taxon>Microbacteriaceae</taxon>
        <taxon>Subtercola</taxon>
    </lineage>
</organism>
<feature type="transmembrane region" description="Helical" evidence="1">
    <location>
        <begin position="7"/>
        <end position="29"/>
    </location>
</feature>
<evidence type="ECO:0000313" key="3">
    <source>
        <dbReference type="Proteomes" id="UP000256541"/>
    </source>
</evidence>
<dbReference type="PANTHER" id="PTHR30503:SF3">
    <property type="entry name" value="INNER MEMBRANE PROTEIN YEDI"/>
    <property type="match status" value="1"/>
</dbReference>
<dbReference type="EMBL" id="NBXB01000042">
    <property type="protein sequence ID" value="RFA12354.1"/>
    <property type="molecule type" value="Genomic_DNA"/>
</dbReference>
<keyword evidence="1" id="KW-0472">Membrane</keyword>
<gene>
    <name evidence="2" type="ORF">B7R22_16285</name>
</gene>
<name>A0A3E0VQT7_9MICO</name>
<dbReference type="PANTHER" id="PTHR30503">
    <property type="entry name" value="INNER MEMBRANE PROTEIN YEDI"/>
    <property type="match status" value="1"/>
</dbReference>
<evidence type="ECO:0000256" key="1">
    <source>
        <dbReference type="SAM" id="Phobius"/>
    </source>
</evidence>
<keyword evidence="1" id="KW-1133">Transmembrane helix</keyword>
<dbReference type="RefSeq" id="WP_116412760.1">
    <property type="nucleotide sequence ID" value="NZ_NBXB01000042.1"/>
</dbReference>
<evidence type="ECO:0000313" key="2">
    <source>
        <dbReference type="EMBL" id="RFA12354.1"/>
    </source>
</evidence>